<evidence type="ECO:0000256" key="3">
    <source>
        <dbReference type="ARBA" id="ARBA00022946"/>
    </source>
</evidence>
<dbReference type="GO" id="GO:0009739">
    <property type="term" value="P:response to gibberellin"/>
    <property type="evidence" value="ECO:0007669"/>
    <property type="project" value="EnsemblPlants"/>
</dbReference>
<dbReference type="EMBL" id="CM003612">
    <property type="protein sequence ID" value="KYP60069.1"/>
    <property type="molecule type" value="Genomic_DNA"/>
</dbReference>
<comment type="similarity">
    <text evidence="1">Belongs to the mTERF family.</text>
</comment>
<sequence length="554" mass="62567">MFLHHRHVSKLSNIPWKYKKFAISQGQKALTDYLHATRCIPYAYADQIAKNSLTALTNLITKLGSFSAPHFPHNLNKFLRYNPINEFEFFFESIGIQPSKFPSLLPHDKFFFSEDGTLLDAARVLNEFGFPWDKLGVLYVESGCVFGWSASELKGMLCGFKRYGFCNVQVVGICLAFPFVFDGQKGAEVDALFGDLRVLFGELGLAEWVEGKGNSVEDWHGVCRKIRVFYDLNGGKKNIVELIGGGKNNGTGVGVGVIVEHGEGELVRAVEYFCRFGAKQEDVARLILEGEELLGLDLETRVVDVLKLLKQFGMSSNGVEDVRKGYAHVLGTVKMGNLPNVMRALGLHEWFFDKIKDGNHGLLVGYVASCPNVGRDKGYVLSLKAIQMSRTPTHNMSKLDFLHSIGFGENALTMDVFTKMHGTRGELHKRFDCLLRFGIEFNKVCKMIMVHPKILSQNPESLEQKINFFCQEMGQSVEGLVTFPAFLCFDLENRIKPRYRFHRWVVEKSLSSKNYSIASIVATSNRNFVARAFRIHPAAPKHWFEQFYPNNLPL</sequence>
<dbReference type="FunFam" id="1.25.70.10:FF:000017">
    <property type="entry name" value="Transcription termination factor MTEF18, mitochondrial"/>
    <property type="match status" value="1"/>
</dbReference>
<dbReference type="Gene3D" id="1.25.70.10">
    <property type="entry name" value="Transcription termination factor 3, mitochondrial"/>
    <property type="match status" value="1"/>
</dbReference>
<keyword evidence="2" id="KW-0804">Transcription</keyword>
<dbReference type="GO" id="GO:0000262">
    <property type="term" value="C:mitochondrial chromosome"/>
    <property type="evidence" value="ECO:0007669"/>
    <property type="project" value="EnsemblPlants"/>
</dbReference>
<organism evidence="4 5">
    <name type="scientific">Cajanus cajan</name>
    <name type="common">Pigeon pea</name>
    <name type="synonym">Cajanus indicus</name>
    <dbReference type="NCBI Taxonomy" id="3821"/>
    <lineage>
        <taxon>Eukaryota</taxon>
        <taxon>Viridiplantae</taxon>
        <taxon>Streptophyta</taxon>
        <taxon>Embryophyta</taxon>
        <taxon>Tracheophyta</taxon>
        <taxon>Spermatophyta</taxon>
        <taxon>Magnoliopsida</taxon>
        <taxon>eudicotyledons</taxon>
        <taxon>Gunneridae</taxon>
        <taxon>Pentapetalae</taxon>
        <taxon>rosids</taxon>
        <taxon>fabids</taxon>
        <taxon>Fabales</taxon>
        <taxon>Fabaceae</taxon>
        <taxon>Papilionoideae</taxon>
        <taxon>50 kb inversion clade</taxon>
        <taxon>NPAAA clade</taxon>
        <taxon>indigoferoid/millettioid clade</taxon>
        <taxon>Phaseoleae</taxon>
        <taxon>Cajanus</taxon>
    </lineage>
</organism>
<gene>
    <name evidence="4" type="ORF">KK1_015517</name>
</gene>
<dbReference type="GO" id="GO:0009737">
    <property type="term" value="P:response to abscisic acid"/>
    <property type="evidence" value="ECO:0007669"/>
    <property type="project" value="EnsemblPlants"/>
</dbReference>
<dbReference type="InterPro" id="IPR038538">
    <property type="entry name" value="MTERF_sf"/>
</dbReference>
<name>A0A151SZ44_CAJCA</name>
<dbReference type="AlphaFoldDB" id="A0A151SZ44"/>
<dbReference type="SMART" id="SM00733">
    <property type="entry name" value="Mterf"/>
    <property type="match status" value="3"/>
</dbReference>
<evidence type="ECO:0000313" key="5">
    <source>
        <dbReference type="Proteomes" id="UP000075243"/>
    </source>
</evidence>
<keyword evidence="3" id="KW-0809">Transit peptide</keyword>
<dbReference type="GO" id="GO:0006353">
    <property type="term" value="P:DNA-templated transcription termination"/>
    <property type="evidence" value="ECO:0007669"/>
    <property type="project" value="UniProtKB-KW"/>
</dbReference>
<dbReference type="InterPro" id="IPR003690">
    <property type="entry name" value="MTERF"/>
</dbReference>
<dbReference type="OrthoDB" id="899381at2759"/>
<dbReference type="STRING" id="3821.A0A151SZ44"/>
<dbReference type="PANTHER" id="PTHR13068:SF113">
    <property type="entry name" value="TRANSCRIPTION TERMINATION FACTOR MTEF18, MITOCHONDRIAL"/>
    <property type="match status" value="1"/>
</dbReference>
<keyword evidence="2" id="KW-0806">Transcription termination</keyword>
<keyword evidence="2" id="KW-0805">Transcription regulation</keyword>
<dbReference type="GO" id="GO:0003676">
    <property type="term" value="F:nucleic acid binding"/>
    <property type="evidence" value="ECO:0007669"/>
    <property type="project" value="InterPro"/>
</dbReference>
<reference evidence="4 5" key="1">
    <citation type="journal article" date="2012" name="Nat. Biotechnol.">
        <title>Draft genome sequence of pigeonpea (Cajanus cajan), an orphan legume crop of resource-poor farmers.</title>
        <authorList>
            <person name="Varshney R.K."/>
            <person name="Chen W."/>
            <person name="Li Y."/>
            <person name="Bharti A.K."/>
            <person name="Saxena R.K."/>
            <person name="Schlueter J.A."/>
            <person name="Donoghue M.T."/>
            <person name="Azam S."/>
            <person name="Fan G."/>
            <person name="Whaley A.M."/>
            <person name="Farmer A.D."/>
            <person name="Sheridan J."/>
            <person name="Iwata A."/>
            <person name="Tuteja R."/>
            <person name="Penmetsa R.V."/>
            <person name="Wu W."/>
            <person name="Upadhyaya H.D."/>
            <person name="Yang S.P."/>
            <person name="Shah T."/>
            <person name="Saxena K.B."/>
            <person name="Michael T."/>
            <person name="McCombie W.R."/>
            <person name="Yang B."/>
            <person name="Zhang G."/>
            <person name="Yang H."/>
            <person name="Wang J."/>
            <person name="Spillane C."/>
            <person name="Cook D.R."/>
            <person name="May G.D."/>
            <person name="Xu X."/>
            <person name="Jackson S.A."/>
        </authorList>
    </citation>
    <scope>NUCLEOTIDE SEQUENCE [LARGE SCALE GENOMIC DNA]</scope>
    <source>
        <strain evidence="5">cv. Asha</strain>
    </source>
</reference>
<dbReference type="Gramene" id="C.cajan_15079.t">
    <property type="protein sequence ID" value="C.cajan_15079.t.cds1"/>
    <property type="gene ID" value="C.cajan_15079"/>
</dbReference>
<dbReference type="GO" id="GO:0009735">
    <property type="term" value="P:response to cytokinin"/>
    <property type="evidence" value="ECO:0007669"/>
    <property type="project" value="EnsemblPlants"/>
</dbReference>
<dbReference type="GO" id="GO:0007005">
    <property type="term" value="P:mitochondrion organization"/>
    <property type="evidence" value="ECO:0007669"/>
    <property type="project" value="EnsemblPlants"/>
</dbReference>
<evidence type="ECO:0008006" key="6">
    <source>
        <dbReference type="Google" id="ProtNLM"/>
    </source>
</evidence>
<evidence type="ECO:0000256" key="2">
    <source>
        <dbReference type="ARBA" id="ARBA00022472"/>
    </source>
</evidence>
<proteinExistence type="inferred from homology"/>
<dbReference type="Pfam" id="PF02536">
    <property type="entry name" value="mTERF"/>
    <property type="match status" value="1"/>
</dbReference>
<dbReference type="OMA" id="APKILNQ"/>
<evidence type="ECO:0000256" key="1">
    <source>
        <dbReference type="ARBA" id="ARBA00007692"/>
    </source>
</evidence>
<keyword evidence="5" id="KW-1185">Reference proteome</keyword>
<dbReference type="Proteomes" id="UP000075243">
    <property type="component" value="Chromosome 10"/>
</dbReference>
<accession>A0A151SZ44</accession>
<dbReference type="GO" id="GO:0009733">
    <property type="term" value="P:response to auxin"/>
    <property type="evidence" value="ECO:0007669"/>
    <property type="project" value="EnsemblPlants"/>
</dbReference>
<dbReference type="PANTHER" id="PTHR13068">
    <property type="entry name" value="CGI-12 PROTEIN-RELATED"/>
    <property type="match status" value="1"/>
</dbReference>
<evidence type="ECO:0000313" key="4">
    <source>
        <dbReference type="EMBL" id="KYP60069.1"/>
    </source>
</evidence>
<protein>
    <recommendedName>
        <fullName evidence="6">mTERF domain-containing protein 1, mitochondrial</fullName>
    </recommendedName>
</protein>